<evidence type="ECO:0000313" key="3">
    <source>
        <dbReference type="Proteomes" id="UP000092445"/>
    </source>
</evidence>
<organism evidence="2 3">
    <name type="scientific">Glossina pallidipes</name>
    <name type="common">Tsetse fly</name>
    <dbReference type="NCBI Taxonomy" id="7398"/>
    <lineage>
        <taxon>Eukaryota</taxon>
        <taxon>Metazoa</taxon>
        <taxon>Ecdysozoa</taxon>
        <taxon>Arthropoda</taxon>
        <taxon>Hexapoda</taxon>
        <taxon>Insecta</taxon>
        <taxon>Pterygota</taxon>
        <taxon>Neoptera</taxon>
        <taxon>Endopterygota</taxon>
        <taxon>Diptera</taxon>
        <taxon>Brachycera</taxon>
        <taxon>Muscomorpha</taxon>
        <taxon>Hippoboscoidea</taxon>
        <taxon>Glossinidae</taxon>
        <taxon>Glossina</taxon>
    </lineage>
</organism>
<keyword evidence="1" id="KW-1133">Transmembrane helix</keyword>
<dbReference type="Proteomes" id="UP000092445">
    <property type="component" value="Unassembled WGS sequence"/>
</dbReference>
<keyword evidence="1" id="KW-0472">Membrane</keyword>
<accession>A0A1A9ZXW7</accession>
<evidence type="ECO:0000256" key="1">
    <source>
        <dbReference type="SAM" id="Phobius"/>
    </source>
</evidence>
<name>A0A1A9ZXW7_GLOPL</name>
<reference evidence="3" key="1">
    <citation type="submission" date="2014-03" db="EMBL/GenBank/DDBJ databases">
        <authorList>
            <person name="Aksoy S."/>
            <person name="Warren W."/>
            <person name="Wilson R.K."/>
        </authorList>
    </citation>
    <scope>NUCLEOTIDE SEQUENCE [LARGE SCALE GENOMIC DNA]</scope>
    <source>
        <strain evidence="3">IAEA</strain>
    </source>
</reference>
<dbReference type="EnsemblMetazoa" id="GPAI028466-RA">
    <property type="protein sequence ID" value="GPAI028466-PA"/>
    <property type="gene ID" value="GPAI028466"/>
</dbReference>
<protein>
    <submittedName>
        <fullName evidence="2">Uncharacterized protein</fullName>
    </submittedName>
</protein>
<dbReference type="AlphaFoldDB" id="A0A1A9ZXW7"/>
<reference evidence="2" key="2">
    <citation type="submission" date="2020-05" db="UniProtKB">
        <authorList>
            <consortium name="EnsemblMetazoa"/>
        </authorList>
    </citation>
    <scope>IDENTIFICATION</scope>
    <source>
        <strain evidence="2">IAEA</strain>
    </source>
</reference>
<keyword evidence="1" id="KW-0812">Transmembrane</keyword>
<feature type="transmembrane region" description="Helical" evidence="1">
    <location>
        <begin position="117"/>
        <end position="138"/>
    </location>
</feature>
<evidence type="ECO:0000313" key="2">
    <source>
        <dbReference type="EnsemblMetazoa" id="GPAI028466-PA"/>
    </source>
</evidence>
<keyword evidence="3" id="KW-1185">Reference proteome</keyword>
<dbReference type="VEuPathDB" id="VectorBase:GPAI028466"/>
<proteinExistence type="predicted"/>
<sequence length="140" mass="16412">MTGVYENKDTNLIKRDHYIWYNICTNTIASHTIFETGHARLLQLSLHILRHPDQWPINELKDRLATNTESIRKVISSNALITLCFIKISNIFQEHKILFNLMLIEKHFNQISRGIKAIYIICLGSYVICFPSIGHYVYNY</sequence>